<comment type="subcellular location">
    <subcellularLocation>
        <location evidence="1">Fimbrium</location>
    </subcellularLocation>
</comment>
<name>A0ABN4THG9_9BURK</name>
<evidence type="ECO:0000256" key="2">
    <source>
        <dbReference type="ARBA" id="ARBA00006671"/>
    </source>
</evidence>
<dbReference type="InterPro" id="IPR050263">
    <property type="entry name" value="Bact_Fimbrial_Adh_Pro"/>
</dbReference>
<dbReference type="Proteomes" id="UP000177515">
    <property type="component" value="Chromosome 1"/>
</dbReference>
<dbReference type="SUPFAM" id="SSF49401">
    <property type="entry name" value="Bacterial adhesins"/>
    <property type="match status" value="1"/>
</dbReference>
<keyword evidence="6" id="KW-1185">Reference proteome</keyword>
<evidence type="ECO:0000313" key="6">
    <source>
        <dbReference type="Proteomes" id="UP000177515"/>
    </source>
</evidence>
<dbReference type="InterPro" id="IPR000259">
    <property type="entry name" value="Adhesion_dom_fimbrial"/>
</dbReference>
<keyword evidence="3" id="KW-0281">Fimbrium</keyword>
<comment type="similarity">
    <text evidence="2">Belongs to the fimbrial protein family.</text>
</comment>
<evidence type="ECO:0000256" key="3">
    <source>
        <dbReference type="ARBA" id="ARBA00023263"/>
    </source>
</evidence>
<evidence type="ECO:0000259" key="4">
    <source>
        <dbReference type="Pfam" id="PF00419"/>
    </source>
</evidence>
<dbReference type="PANTHER" id="PTHR33420">
    <property type="entry name" value="FIMBRIAL SUBUNIT ELFA-RELATED"/>
    <property type="match status" value="1"/>
</dbReference>
<dbReference type="EMBL" id="CP017754">
    <property type="protein sequence ID" value="AOZ06642.1"/>
    <property type="molecule type" value="Genomic_DNA"/>
</dbReference>
<dbReference type="Pfam" id="PF00419">
    <property type="entry name" value="Fimbrial"/>
    <property type="match status" value="1"/>
</dbReference>
<evidence type="ECO:0000256" key="1">
    <source>
        <dbReference type="ARBA" id="ARBA00004561"/>
    </source>
</evidence>
<reference evidence="5 6" key="1">
    <citation type="submission" date="2016-10" db="EMBL/GenBank/DDBJ databases">
        <title>Complete genome sequences of three Cupriavidus strains isolated from various Malaysian environments.</title>
        <authorList>
            <person name="Abdullah A.A.-A."/>
            <person name="Shafie N.A.H."/>
            <person name="Lau N.S."/>
        </authorList>
    </citation>
    <scope>NUCLEOTIDE SEQUENCE [LARGE SCALE GENOMIC DNA]</scope>
    <source>
        <strain evidence="5 6">USMAA1020</strain>
    </source>
</reference>
<dbReference type="PANTHER" id="PTHR33420:SF14">
    <property type="entry name" value="TYPE 1 FIMBRIN D-MANNOSE SPECIFIC ADHESIN"/>
    <property type="match status" value="1"/>
</dbReference>
<organism evidence="5 6">
    <name type="scientific">Cupriavidus malaysiensis</name>
    <dbReference type="NCBI Taxonomy" id="367825"/>
    <lineage>
        <taxon>Bacteria</taxon>
        <taxon>Pseudomonadati</taxon>
        <taxon>Pseudomonadota</taxon>
        <taxon>Betaproteobacteria</taxon>
        <taxon>Burkholderiales</taxon>
        <taxon>Burkholderiaceae</taxon>
        <taxon>Cupriavidus</taxon>
    </lineage>
</organism>
<feature type="domain" description="Fimbrial-type adhesion" evidence="4">
    <location>
        <begin position="190"/>
        <end position="335"/>
    </location>
</feature>
<dbReference type="InterPro" id="IPR036937">
    <property type="entry name" value="Adhesion_dom_fimbrial_sf"/>
</dbReference>
<dbReference type="InterPro" id="IPR008966">
    <property type="entry name" value="Adhesion_dom_sf"/>
</dbReference>
<evidence type="ECO:0000313" key="5">
    <source>
        <dbReference type="EMBL" id="AOZ06642.1"/>
    </source>
</evidence>
<protein>
    <recommendedName>
        <fullName evidence="4">Fimbrial-type adhesion domain-containing protein</fullName>
    </recommendedName>
</protein>
<dbReference type="Gene3D" id="2.60.40.1090">
    <property type="entry name" value="Fimbrial-type adhesion domain"/>
    <property type="match status" value="1"/>
</dbReference>
<sequence>MPPSGDGGWSGTGLTAAAKPGDVLLKRTVSFFVRFETKRTQSPQVLAALGNWINPVQLVNTDIMPVVLANDPTPFVSKIGIRMSHKDQAIYRGPQQQTILNVKELATEDTNYAFDLFQELVLLVDPKELPAGDIKITGIAKGAMVELFTYSVDASKGIVGQTVAPHAEVNACNSNLATGKLMNALIPRETIPNRCKVEVTTIPVTMKNYSLLNVAEPAWEDPGSDPFTLKLSDCAQNAKPQIWFRDENEPGNTSDTLSVSGGAGGIGIAMFSLPTGKPARRVKYFSSAPPAGSSGHHAMEVNGTEATLKFFARYVRTGEPLAAGDANGLASYFITFP</sequence>
<accession>A0ABN4THG9</accession>
<proteinExistence type="inferred from homology"/>
<gene>
    <name evidence="5" type="ORF">BKK80_13100</name>
</gene>